<dbReference type="InterPro" id="IPR032675">
    <property type="entry name" value="LRR_dom_sf"/>
</dbReference>
<reference evidence="2" key="1">
    <citation type="journal article" date="2017" name="Nature">
        <title>The sunflower genome provides insights into oil metabolism, flowering and Asterid evolution.</title>
        <authorList>
            <person name="Badouin H."/>
            <person name="Gouzy J."/>
            <person name="Grassa C.J."/>
            <person name="Murat F."/>
            <person name="Staton S.E."/>
            <person name="Cottret L."/>
            <person name="Lelandais-Briere C."/>
            <person name="Owens G.L."/>
            <person name="Carrere S."/>
            <person name="Mayjonade B."/>
            <person name="Legrand L."/>
            <person name="Gill N."/>
            <person name="Kane N.C."/>
            <person name="Bowers J.E."/>
            <person name="Hubner S."/>
            <person name="Bellec A."/>
            <person name="Berard A."/>
            <person name="Berges H."/>
            <person name="Blanchet N."/>
            <person name="Boniface M.C."/>
            <person name="Brunel D."/>
            <person name="Catrice O."/>
            <person name="Chaidir N."/>
            <person name="Claudel C."/>
            <person name="Donnadieu C."/>
            <person name="Faraut T."/>
            <person name="Fievet G."/>
            <person name="Helmstetter N."/>
            <person name="King M."/>
            <person name="Knapp S.J."/>
            <person name="Lai Z."/>
            <person name="Le Paslier M.C."/>
            <person name="Lippi Y."/>
            <person name="Lorenzon L."/>
            <person name="Mandel J.R."/>
            <person name="Marage G."/>
            <person name="Marchand G."/>
            <person name="Marquand E."/>
            <person name="Bret-Mestries E."/>
            <person name="Morien E."/>
            <person name="Nambeesan S."/>
            <person name="Nguyen T."/>
            <person name="Pegot-Espagnet P."/>
            <person name="Pouilly N."/>
            <person name="Raftis F."/>
            <person name="Sallet E."/>
            <person name="Schiex T."/>
            <person name="Thomas J."/>
            <person name="Vandecasteele C."/>
            <person name="Vares D."/>
            <person name="Vear F."/>
            <person name="Vautrin S."/>
            <person name="Crespi M."/>
            <person name="Mangin B."/>
            <person name="Burke J.M."/>
            <person name="Salse J."/>
            <person name="Munos S."/>
            <person name="Vincourt P."/>
            <person name="Rieseberg L.H."/>
            <person name="Langlade N.B."/>
        </authorList>
    </citation>
    <scope>NUCLEOTIDE SEQUENCE</scope>
    <source>
        <tissue evidence="2">Leaves</tissue>
    </source>
</reference>
<dbReference type="SUPFAM" id="SSF81383">
    <property type="entry name" value="F-box domain"/>
    <property type="match status" value="1"/>
</dbReference>
<evidence type="ECO:0000313" key="2">
    <source>
        <dbReference type="EMBL" id="KAF5797371.1"/>
    </source>
</evidence>
<accession>A0A9K3IJ47</accession>
<dbReference type="SUPFAM" id="SSF52047">
    <property type="entry name" value="RNI-like"/>
    <property type="match status" value="1"/>
</dbReference>
<comment type="caution">
    <text evidence="2">The sequence shown here is derived from an EMBL/GenBank/DDBJ whole genome shotgun (WGS) entry which is preliminary data.</text>
</comment>
<evidence type="ECO:0000259" key="1">
    <source>
        <dbReference type="SMART" id="SM00579"/>
    </source>
</evidence>
<evidence type="ECO:0000313" key="3">
    <source>
        <dbReference type="Proteomes" id="UP000215914"/>
    </source>
</evidence>
<dbReference type="SMART" id="SM00579">
    <property type="entry name" value="FBD"/>
    <property type="match status" value="1"/>
</dbReference>
<reference evidence="2" key="2">
    <citation type="submission" date="2020-06" db="EMBL/GenBank/DDBJ databases">
        <title>Helianthus annuus Genome sequencing and assembly Release 2.</title>
        <authorList>
            <person name="Gouzy J."/>
            <person name="Langlade N."/>
            <person name="Munos S."/>
        </authorList>
    </citation>
    <scope>NUCLEOTIDE SEQUENCE</scope>
    <source>
        <tissue evidence="2">Leaves</tissue>
    </source>
</reference>
<dbReference type="PANTHER" id="PTHR31639">
    <property type="entry name" value="F-BOX PROTEIN-LIKE"/>
    <property type="match status" value="1"/>
</dbReference>
<dbReference type="InterPro" id="IPR006566">
    <property type="entry name" value="FBD"/>
</dbReference>
<proteinExistence type="predicted"/>
<dbReference type="Gene3D" id="3.80.10.10">
    <property type="entry name" value="Ribonuclease Inhibitor"/>
    <property type="match status" value="1"/>
</dbReference>
<gene>
    <name evidence="2" type="ORF">HanXRQr2_Chr07g0279841</name>
</gene>
<name>A0A9K3IJ47_HELAN</name>
<dbReference type="Proteomes" id="UP000215914">
    <property type="component" value="Unassembled WGS sequence"/>
</dbReference>
<organism evidence="2 3">
    <name type="scientific">Helianthus annuus</name>
    <name type="common">Common sunflower</name>
    <dbReference type="NCBI Taxonomy" id="4232"/>
    <lineage>
        <taxon>Eukaryota</taxon>
        <taxon>Viridiplantae</taxon>
        <taxon>Streptophyta</taxon>
        <taxon>Embryophyta</taxon>
        <taxon>Tracheophyta</taxon>
        <taxon>Spermatophyta</taxon>
        <taxon>Magnoliopsida</taxon>
        <taxon>eudicotyledons</taxon>
        <taxon>Gunneridae</taxon>
        <taxon>Pentapetalae</taxon>
        <taxon>asterids</taxon>
        <taxon>campanulids</taxon>
        <taxon>Asterales</taxon>
        <taxon>Asteraceae</taxon>
        <taxon>Asteroideae</taxon>
        <taxon>Heliantheae alliance</taxon>
        <taxon>Heliantheae</taxon>
        <taxon>Helianthus</taxon>
    </lineage>
</organism>
<dbReference type="InterPro" id="IPR055411">
    <property type="entry name" value="LRR_FXL15/At3g58940/PEG3-like"/>
</dbReference>
<dbReference type="EMBL" id="MNCJ02000322">
    <property type="protein sequence ID" value="KAF5797371.1"/>
    <property type="molecule type" value="Genomic_DNA"/>
</dbReference>
<sequence>MDRISKLPPGIIETVLCLLPIQEAARTSILSKEWRYDWTKIPKLVFIEEDAFEVSTDGDDLSVLEQTFDRPSERKMMTNRCKLFYAIYQVLLVHEGPINEFTLCMPVDGSCVEIDHIIRHLSKKNTVKILKLDFNGSYRLPLSLFSFHQLTELYLNGCVLDHQPSSIGFGSLTTLNMQEIWTCDKTLLRLLSSCPLLKRLTINSDGGTIDESGDLTMADLFECLQGIEYLTVWCFIFLSFLPFPRKLPTTLVHLKYLCMECVCFCHIYALPIFVILIRSSPNLEKLKLVVTEDEVLDESYMGSSTLEDYSDISSEHLNELEILHLRNYENGLVFLKLILAKSPVLKKVKISLWDQLAKDEKFQISKILFSSPCASPVRKIIVS</sequence>
<protein>
    <submittedName>
        <fullName evidence="2">FBD domain, leucine-rich repeat domain superfamily, F-box-like domain superfamily</fullName>
    </submittedName>
</protein>
<feature type="domain" description="FBD" evidence="1">
    <location>
        <begin position="310"/>
        <end position="383"/>
    </location>
</feature>
<dbReference type="Pfam" id="PF24758">
    <property type="entry name" value="LRR_At5g56370"/>
    <property type="match status" value="1"/>
</dbReference>
<keyword evidence="3" id="KW-1185">Reference proteome</keyword>
<dbReference type="AlphaFoldDB" id="A0A9K3IJ47"/>
<dbReference type="InterPro" id="IPR036047">
    <property type="entry name" value="F-box-like_dom_sf"/>
</dbReference>
<dbReference type="Gramene" id="mRNA:HanXRQr2_Chr07g0279841">
    <property type="protein sequence ID" value="mRNA:HanXRQr2_Chr07g0279841"/>
    <property type="gene ID" value="HanXRQr2_Chr07g0279841"/>
</dbReference>
<dbReference type="PANTHER" id="PTHR31639:SF315">
    <property type="entry name" value="LEUCINE-RICH REPEAT DOMAIN SUPERFAMILY, F-BOX-LIKE DOMAIN SUPERFAMILY"/>
    <property type="match status" value="1"/>
</dbReference>